<evidence type="ECO:0000313" key="2">
    <source>
        <dbReference type="Proteomes" id="UP000031523"/>
    </source>
</evidence>
<dbReference type="AlphaFoldDB" id="A0A0B5ESJ9"/>
<evidence type="ECO:0000313" key="1">
    <source>
        <dbReference type="EMBL" id="AJE85763.1"/>
    </source>
</evidence>
<keyword evidence="2" id="KW-1185">Reference proteome</keyword>
<sequence length="192" mass="21081">MSESTAGKRITEKVSDGALRAATGRGWADWFTALDDWGAAARSHTEIARHVREAHGVGGWYAQSITVGYEQQRGLRAAGQSRDGEWQASASTTVNTSAARVIEAFADPEIRRDWLPEEGFTLRTHRPARSVTADFEDAFGGVSRIEVRLTAVTGQKTRLGVGHTRLPGVEAVATYKEFWRERLGVLKVLLES</sequence>
<dbReference type="SUPFAM" id="SSF55961">
    <property type="entry name" value="Bet v1-like"/>
    <property type="match status" value="1"/>
</dbReference>
<dbReference type="Proteomes" id="UP000031523">
    <property type="component" value="Chromosome"/>
</dbReference>
<name>A0A0B5ESJ9_STRA4</name>
<accession>A0A0B5ESJ9</accession>
<dbReference type="KEGG" id="sals:SLNWT_5387"/>
<proteinExistence type="predicted"/>
<dbReference type="Gene3D" id="3.30.530.20">
    <property type="match status" value="1"/>
</dbReference>
<dbReference type="InterPro" id="IPR023393">
    <property type="entry name" value="START-like_dom_sf"/>
</dbReference>
<dbReference type="EMBL" id="CP010519">
    <property type="protein sequence ID" value="AJE85763.1"/>
    <property type="molecule type" value="Genomic_DNA"/>
</dbReference>
<gene>
    <name evidence="1" type="ORF">SLNWT_5387</name>
</gene>
<reference evidence="1 2" key="1">
    <citation type="submission" date="2015-01" db="EMBL/GenBank/DDBJ databases">
        <title>Enhanced salinomycin production by adjusting the supply of polyketide extender units in Streptomyce albus DSM 41398.</title>
        <authorList>
            <person name="Lu C."/>
        </authorList>
    </citation>
    <scope>NUCLEOTIDE SEQUENCE [LARGE SCALE GENOMIC DNA]</scope>
    <source>
        <strain evidence="2">ATCC 21838 / DSM 41398 / FERM P-419 / JCM 4703 / NBRC 107858</strain>
    </source>
</reference>
<evidence type="ECO:0008006" key="3">
    <source>
        <dbReference type="Google" id="ProtNLM"/>
    </source>
</evidence>
<protein>
    <recommendedName>
        <fullName evidence="3">DUF4287 domain-containing protein</fullName>
    </recommendedName>
</protein>
<organism evidence="1 2">
    <name type="scientific">Streptomyces albus (strain ATCC 21838 / DSM 41398 / FERM P-419 / JCM 4703 / NBRC 107858)</name>
    <dbReference type="NCBI Taxonomy" id="1081613"/>
    <lineage>
        <taxon>Bacteria</taxon>
        <taxon>Bacillati</taxon>
        <taxon>Actinomycetota</taxon>
        <taxon>Actinomycetes</taxon>
        <taxon>Kitasatosporales</taxon>
        <taxon>Streptomycetaceae</taxon>
        <taxon>Streptomyces</taxon>
    </lineage>
</organism>